<dbReference type="Pfam" id="PF00512">
    <property type="entry name" value="HisKA"/>
    <property type="match status" value="1"/>
</dbReference>
<keyword evidence="4 8" id="KW-0597">Phosphoprotein</keyword>
<dbReference type="PROSITE" id="PS50110">
    <property type="entry name" value="RESPONSE_REGULATORY"/>
    <property type="match status" value="2"/>
</dbReference>
<evidence type="ECO:0000259" key="12">
    <source>
        <dbReference type="PROSITE" id="PS50110"/>
    </source>
</evidence>
<dbReference type="EMBL" id="CP092109">
    <property type="protein sequence ID" value="UWZ81137.1"/>
    <property type="molecule type" value="Genomic_DNA"/>
</dbReference>
<evidence type="ECO:0000256" key="7">
    <source>
        <dbReference type="ARBA" id="ARBA00023012"/>
    </source>
</evidence>
<keyword evidence="10" id="KW-0472">Membrane</keyword>
<evidence type="ECO:0000256" key="9">
    <source>
        <dbReference type="SAM" id="Coils"/>
    </source>
</evidence>
<evidence type="ECO:0000259" key="11">
    <source>
        <dbReference type="PROSITE" id="PS50109"/>
    </source>
</evidence>
<sequence>MGNFFKNAPIRQKLTAIIMLTSTVVLVLTLAAFILTEIVTFRQTLIDKTATLAEIIGRNSQSALVFRDPLSAGETLASLSAEDSVQAAYIFDADHRPFAYYLSSRSLAGGQHAQDLALAESDLRALLSDGGGHHRFTLAALILLHPIQVDDRQIGTVVLQTDLRRLYQRWQWFGLGALLVLCSSLLLAYFISSRLQRFISQPLLHLVDVMDRVTRENDFRARAKKSSEDEVGGLIEGFNQMLTQIEQRDLELDNYRRNLENLIAQRTLELRRANEDLLNTVADLECAKEQAEAANRAKSQFLANMSHEIRTPMIGVLGMTDLLFRTNLDERQRSLAETVYNSGEALLSILNDILDFSKIEAGKFELEKVDFDLRQCVEEAVDLLAEKAFGKGLELVCRIDAKTPNLVCGDPGRLRQILLNLVGNAVKFTTSGEVVVDVRTLMEERNGIWLRIEVHDTGIGIAPEVQSQIFESFRQADNSTSRQYGGTGLGLSIAKQLAEMMDGAVGMESEPGKGSTFWVNLRIAKQAGRKDRAHPAQEVLSGHEVLVVEDNEAARAALMDALLQLGLRPQGAADPAQAMDLLQRAQVQGQAYSLILLDWSLPEQNGVQLAARIRSLEQFAQSRILLLCPHNTCTAQEELAAAGIQRTLSKPVRASALPQALSAALASPIASPPSIPPAVSVGESVTPGASSMKRILVAEDNPTTQRLLELLFEGLDYRLHIVGSGSEALERLSQNGADLVFMDCQLPGLDGFETTRILRQRGFGMPIIAMTAHTQKDDVQRCMDAGMDDFLAKPFRQQELFNVLDKWLN</sequence>
<evidence type="ECO:0000313" key="14">
    <source>
        <dbReference type="EMBL" id="UWZ81137.1"/>
    </source>
</evidence>
<feature type="coiled-coil region" evidence="9">
    <location>
        <begin position="245"/>
        <end position="304"/>
    </location>
</feature>
<organism evidence="14 15">
    <name type="scientific">Geoalkalibacter halelectricus</name>
    <dbReference type="NCBI Taxonomy" id="2847045"/>
    <lineage>
        <taxon>Bacteria</taxon>
        <taxon>Pseudomonadati</taxon>
        <taxon>Thermodesulfobacteriota</taxon>
        <taxon>Desulfuromonadia</taxon>
        <taxon>Desulfuromonadales</taxon>
        <taxon>Geoalkalibacteraceae</taxon>
        <taxon>Geoalkalibacter</taxon>
    </lineage>
</organism>
<protein>
    <recommendedName>
        <fullName evidence="3">histidine kinase</fullName>
        <ecNumber evidence="3">2.7.13.3</ecNumber>
    </recommendedName>
</protein>
<dbReference type="Gene3D" id="1.10.287.130">
    <property type="match status" value="1"/>
</dbReference>
<dbReference type="PANTHER" id="PTHR45339:SF1">
    <property type="entry name" value="HYBRID SIGNAL TRANSDUCTION HISTIDINE KINASE J"/>
    <property type="match status" value="1"/>
</dbReference>
<dbReference type="CDD" id="cd06225">
    <property type="entry name" value="HAMP"/>
    <property type="match status" value="1"/>
</dbReference>
<dbReference type="InterPro" id="IPR001789">
    <property type="entry name" value="Sig_transdc_resp-reg_receiver"/>
</dbReference>
<feature type="domain" description="Response regulatory" evidence="12">
    <location>
        <begin position="694"/>
        <end position="808"/>
    </location>
</feature>
<keyword evidence="10" id="KW-1133">Transmembrane helix</keyword>
<evidence type="ECO:0000256" key="5">
    <source>
        <dbReference type="ARBA" id="ARBA00022679"/>
    </source>
</evidence>
<name>A0ABY5ZPQ0_9BACT</name>
<feature type="transmembrane region" description="Helical" evidence="10">
    <location>
        <begin position="172"/>
        <end position="191"/>
    </location>
</feature>
<dbReference type="CDD" id="cd16922">
    <property type="entry name" value="HATPase_EvgS-ArcB-TorS-like"/>
    <property type="match status" value="1"/>
</dbReference>
<evidence type="ECO:0000256" key="6">
    <source>
        <dbReference type="ARBA" id="ARBA00022777"/>
    </source>
</evidence>
<reference evidence="14" key="1">
    <citation type="journal article" date="2022" name="Environ. Microbiol.">
        <title>Geoalkalibacter halelectricus SAP #1 sp. nov. possessing extracellular electron transfer and mineral#reducing capabilities from a haloalkaline environment.</title>
        <authorList>
            <person name="Yadav S."/>
            <person name="Singh R."/>
            <person name="Sundharam S.S."/>
            <person name="Chaudhary S."/>
            <person name="Krishnamurthi S."/>
            <person name="Patil S.A."/>
        </authorList>
    </citation>
    <scope>NUCLEOTIDE SEQUENCE</scope>
    <source>
        <strain evidence="14">SAP-1</strain>
    </source>
</reference>
<dbReference type="Gene3D" id="3.30.565.10">
    <property type="entry name" value="Histidine kinase-like ATPase, C-terminal domain"/>
    <property type="match status" value="1"/>
</dbReference>
<dbReference type="SMART" id="SM00388">
    <property type="entry name" value="HisKA"/>
    <property type="match status" value="1"/>
</dbReference>
<dbReference type="Gene3D" id="6.10.340.10">
    <property type="match status" value="1"/>
</dbReference>
<dbReference type="Pfam" id="PF02518">
    <property type="entry name" value="HATPase_c"/>
    <property type="match status" value="1"/>
</dbReference>
<dbReference type="PROSITE" id="PS50885">
    <property type="entry name" value="HAMP"/>
    <property type="match status" value="1"/>
</dbReference>
<dbReference type="InterPro" id="IPR011006">
    <property type="entry name" value="CheY-like_superfamily"/>
</dbReference>
<dbReference type="Pfam" id="PF00672">
    <property type="entry name" value="HAMP"/>
    <property type="match status" value="1"/>
</dbReference>
<evidence type="ECO:0000256" key="3">
    <source>
        <dbReference type="ARBA" id="ARBA00012438"/>
    </source>
</evidence>
<evidence type="ECO:0000256" key="10">
    <source>
        <dbReference type="SAM" id="Phobius"/>
    </source>
</evidence>
<dbReference type="SMART" id="SM00387">
    <property type="entry name" value="HATPase_c"/>
    <property type="match status" value="1"/>
</dbReference>
<dbReference type="InterPro" id="IPR003660">
    <property type="entry name" value="HAMP_dom"/>
</dbReference>
<keyword evidence="10" id="KW-0812">Transmembrane</keyword>
<proteinExistence type="predicted"/>
<gene>
    <name evidence="14" type="ORF">L9S41_07005</name>
</gene>
<dbReference type="SUPFAM" id="SSF52172">
    <property type="entry name" value="CheY-like"/>
    <property type="match status" value="2"/>
</dbReference>
<dbReference type="Proteomes" id="UP001060414">
    <property type="component" value="Chromosome"/>
</dbReference>
<comment type="subcellular location">
    <subcellularLocation>
        <location evidence="2">Membrane</location>
    </subcellularLocation>
</comment>
<dbReference type="PROSITE" id="PS50109">
    <property type="entry name" value="HIS_KIN"/>
    <property type="match status" value="1"/>
</dbReference>
<keyword evidence="7" id="KW-0902">Two-component regulatory system</keyword>
<dbReference type="CDD" id="cd17546">
    <property type="entry name" value="REC_hyHK_CKI1_RcsC-like"/>
    <property type="match status" value="2"/>
</dbReference>
<feature type="domain" description="Histidine kinase" evidence="11">
    <location>
        <begin position="304"/>
        <end position="525"/>
    </location>
</feature>
<dbReference type="SUPFAM" id="SSF55874">
    <property type="entry name" value="ATPase domain of HSP90 chaperone/DNA topoisomerase II/histidine kinase"/>
    <property type="match status" value="1"/>
</dbReference>
<dbReference type="SUPFAM" id="SSF158472">
    <property type="entry name" value="HAMP domain-like"/>
    <property type="match status" value="1"/>
</dbReference>
<evidence type="ECO:0000256" key="4">
    <source>
        <dbReference type="ARBA" id="ARBA00022553"/>
    </source>
</evidence>
<keyword evidence="15" id="KW-1185">Reference proteome</keyword>
<keyword evidence="5" id="KW-0808">Transferase</keyword>
<dbReference type="InterPro" id="IPR003661">
    <property type="entry name" value="HisK_dim/P_dom"/>
</dbReference>
<dbReference type="EC" id="2.7.13.3" evidence="3"/>
<keyword evidence="9" id="KW-0175">Coiled coil</keyword>
<dbReference type="SMART" id="SM00448">
    <property type="entry name" value="REC"/>
    <property type="match status" value="2"/>
</dbReference>
<dbReference type="Pfam" id="PF00072">
    <property type="entry name" value="Response_reg"/>
    <property type="match status" value="2"/>
</dbReference>
<evidence type="ECO:0000313" key="15">
    <source>
        <dbReference type="Proteomes" id="UP001060414"/>
    </source>
</evidence>
<feature type="modified residue" description="4-aspartylphosphate" evidence="8">
    <location>
        <position position="743"/>
    </location>
</feature>
<dbReference type="InterPro" id="IPR036097">
    <property type="entry name" value="HisK_dim/P_sf"/>
</dbReference>
<dbReference type="InterPro" id="IPR005467">
    <property type="entry name" value="His_kinase_dom"/>
</dbReference>
<dbReference type="SMART" id="SM00304">
    <property type="entry name" value="HAMP"/>
    <property type="match status" value="1"/>
</dbReference>
<dbReference type="Pfam" id="PF17152">
    <property type="entry name" value="CHASE8"/>
    <property type="match status" value="1"/>
</dbReference>
<keyword evidence="6" id="KW-0418">Kinase</keyword>
<feature type="domain" description="HAMP" evidence="13">
    <location>
        <begin position="197"/>
        <end position="250"/>
    </location>
</feature>
<dbReference type="SUPFAM" id="SSF47384">
    <property type="entry name" value="Homodimeric domain of signal transducing histidine kinase"/>
    <property type="match status" value="1"/>
</dbReference>
<comment type="catalytic activity">
    <reaction evidence="1">
        <text>ATP + protein L-histidine = ADP + protein N-phospho-L-histidine.</text>
        <dbReference type="EC" id="2.7.13.3"/>
    </reaction>
</comment>
<dbReference type="InterPro" id="IPR033417">
    <property type="entry name" value="CHASE8"/>
</dbReference>
<feature type="domain" description="Response regulatory" evidence="12">
    <location>
        <begin position="544"/>
        <end position="665"/>
    </location>
</feature>
<evidence type="ECO:0000256" key="8">
    <source>
        <dbReference type="PROSITE-ProRule" id="PRU00169"/>
    </source>
</evidence>
<evidence type="ECO:0000256" key="2">
    <source>
        <dbReference type="ARBA" id="ARBA00004370"/>
    </source>
</evidence>
<dbReference type="PRINTS" id="PR00344">
    <property type="entry name" value="BCTRLSENSOR"/>
</dbReference>
<evidence type="ECO:0000259" key="13">
    <source>
        <dbReference type="PROSITE" id="PS50885"/>
    </source>
</evidence>
<dbReference type="InterPro" id="IPR004358">
    <property type="entry name" value="Sig_transdc_His_kin-like_C"/>
</dbReference>
<feature type="modified residue" description="4-aspartylphosphate" evidence="8">
    <location>
        <position position="598"/>
    </location>
</feature>
<dbReference type="PANTHER" id="PTHR45339">
    <property type="entry name" value="HYBRID SIGNAL TRANSDUCTION HISTIDINE KINASE J"/>
    <property type="match status" value="1"/>
</dbReference>
<dbReference type="InterPro" id="IPR036890">
    <property type="entry name" value="HATPase_C_sf"/>
</dbReference>
<evidence type="ECO:0000256" key="1">
    <source>
        <dbReference type="ARBA" id="ARBA00000085"/>
    </source>
</evidence>
<accession>A0ABY5ZPQ0</accession>
<dbReference type="Gene3D" id="3.40.50.2300">
    <property type="match status" value="2"/>
</dbReference>
<dbReference type="CDD" id="cd00082">
    <property type="entry name" value="HisKA"/>
    <property type="match status" value="1"/>
</dbReference>
<dbReference type="RefSeq" id="WP_260749509.1">
    <property type="nucleotide sequence ID" value="NZ_CP092109.1"/>
</dbReference>
<feature type="transmembrane region" description="Helical" evidence="10">
    <location>
        <begin position="14"/>
        <end position="35"/>
    </location>
</feature>
<dbReference type="InterPro" id="IPR003594">
    <property type="entry name" value="HATPase_dom"/>
</dbReference>